<keyword evidence="8 11" id="KW-0472">Membrane</keyword>
<dbReference type="RefSeq" id="XP_013025701.1">
    <property type="nucleotide sequence ID" value="XM_013170247.1"/>
</dbReference>
<dbReference type="GO" id="GO:0031965">
    <property type="term" value="C:nuclear membrane"/>
    <property type="evidence" value="ECO:0007669"/>
    <property type="project" value="UniProtKB-SubCell"/>
</dbReference>
<comment type="PTM">
    <text evidence="11">N-glycosylated.</text>
</comment>
<gene>
    <name evidence="13" type="ORF">SPOG_01559</name>
</gene>
<keyword evidence="3 11" id="KW-0415">Karyogamy</keyword>
<keyword evidence="14" id="KW-1185">Reference proteome</keyword>
<feature type="transmembrane region" description="Helical" evidence="11">
    <location>
        <begin position="468"/>
        <end position="487"/>
    </location>
</feature>
<dbReference type="PANTHER" id="PTHR28012:SF1">
    <property type="entry name" value="NUCLEAR FUSION PROTEIN KAR5"/>
    <property type="match status" value="1"/>
</dbReference>
<dbReference type="AlphaFoldDB" id="S9VNX2"/>
<keyword evidence="5 11" id="KW-0732">Signal</keyword>
<feature type="transmembrane region" description="Helical" evidence="11">
    <location>
        <begin position="432"/>
        <end position="448"/>
    </location>
</feature>
<proteinExistence type="inferred from homology"/>
<dbReference type="HOGENOM" id="CLU_475796_0_0_1"/>
<dbReference type="InterPro" id="IPR007292">
    <property type="entry name" value="Nuclear_fusion_Kar5"/>
</dbReference>
<comment type="similarity">
    <text evidence="2 11">Belongs to the KAR5 family.</text>
</comment>
<dbReference type="GO" id="GO:0048288">
    <property type="term" value="P:nuclear membrane fusion involved in karyogamy"/>
    <property type="evidence" value="ECO:0007669"/>
    <property type="project" value="UniProtKB-UniRule"/>
</dbReference>
<comment type="function">
    <text evidence="1 11">Required for nuclear membrane fusion during karyogamy.</text>
</comment>
<dbReference type="GeneID" id="25035887"/>
<evidence type="ECO:0000313" key="14">
    <source>
        <dbReference type="Proteomes" id="UP000015464"/>
    </source>
</evidence>
<evidence type="ECO:0000313" key="13">
    <source>
        <dbReference type="EMBL" id="EPY49678.1"/>
    </source>
</evidence>
<dbReference type="Pfam" id="PF04163">
    <property type="entry name" value="Tht1"/>
    <property type="match status" value="1"/>
</dbReference>
<evidence type="ECO:0000256" key="1">
    <source>
        <dbReference type="ARBA" id="ARBA00003389"/>
    </source>
</evidence>
<dbReference type="PANTHER" id="PTHR28012">
    <property type="entry name" value="NUCLEAR FUSION PROTEIN KAR5"/>
    <property type="match status" value="1"/>
</dbReference>
<evidence type="ECO:0000256" key="12">
    <source>
        <dbReference type="SAM" id="SignalP"/>
    </source>
</evidence>
<dbReference type="EMBL" id="KE546995">
    <property type="protein sequence ID" value="EPY49678.1"/>
    <property type="molecule type" value="Genomic_DNA"/>
</dbReference>
<keyword evidence="4 11" id="KW-0812">Transmembrane</keyword>
<feature type="chain" id="PRO_5004558713" description="Nuclear fusion protein tht1" evidence="12">
    <location>
        <begin position="23"/>
        <end position="573"/>
    </location>
</feature>
<sequence>MRLRSFKLILIYFGSLIHQTLANHDSKSVLRFPDVAFSKSLTEFDSLASVYQTLSRKPTCYQATAFSLMSACEVISTELSMDDRIDYAIRLTICDLEHAQISVPFECKRESQSSCLKQLESVSSWWISFASHYHDISHLCKLARLEFDKGISIEVNRNITLIQKDLLELLKSEFQYFQTISSDFKYETILENQKMISLFQDRTEQMDLLLENEKLNLVNWKSDQNQIALKQKESLAQSSELTQRLGSMKMIVHELLTQAYEDREALNEQFQGRALAQNDNVLKLLKEETSEFHTDYHEMLSLVLRDTENTLQSALGKEVTQFLNQFSTLTNKMIYLDKELGSLHDSFMKHSLAQQEQISQWKTEMFDLNNSQFEIFSKFDSFIKVIKKFTDFSLAGLAKSASGIFMLGIFLVYKCLKLILSAFKLRPFSPKYVLMIIIASVICYKYMYPINFIQTIKIGRSLTLNIKNYGLIVLLFICFIYSIYLLISRLIKTFRKQEPASKLLLLAPPETVNFPESRRTNHYNCDNPGFQNRNDTNSLGISESQWFLNDQTQPTSINHNLGDDIFQQKAWWE</sequence>
<keyword evidence="7 11" id="KW-1133">Transmembrane helix</keyword>
<evidence type="ECO:0000256" key="8">
    <source>
        <dbReference type="ARBA" id="ARBA00023136"/>
    </source>
</evidence>
<evidence type="ECO:0000256" key="6">
    <source>
        <dbReference type="ARBA" id="ARBA00022824"/>
    </source>
</evidence>
<reference evidence="13 14" key="1">
    <citation type="journal article" date="2011" name="Science">
        <title>Comparative functional genomics of the fission yeasts.</title>
        <authorList>
            <person name="Rhind N."/>
            <person name="Chen Z."/>
            <person name="Yassour M."/>
            <person name="Thompson D.A."/>
            <person name="Haas B.J."/>
            <person name="Habib N."/>
            <person name="Wapinski I."/>
            <person name="Roy S."/>
            <person name="Lin M.F."/>
            <person name="Heiman D.I."/>
            <person name="Young S.K."/>
            <person name="Furuya K."/>
            <person name="Guo Y."/>
            <person name="Pidoux A."/>
            <person name="Chen H.M."/>
            <person name="Robbertse B."/>
            <person name="Goldberg J.M."/>
            <person name="Aoki K."/>
            <person name="Bayne E.H."/>
            <person name="Berlin A.M."/>
            <person name="Desjardins C.A."/>
            <person name="Dobbs E."/>
            <person name="Dukaj L."/>
            <person name="Fan L."/>
            <person name="FitzGerald M.G."/>
            <person name="French C."/>
            <person name="Gujja S."/>
            <person name="Hansen K."/>
            <person name="Keifenheim D."/>
            <person name="Levin J.Z."/>
            <person name="Mosher R.A."/>
            <person name="Mueller C.A."/>
            <person name="Pfiffner J."/>
            <person name="Priest M."/>
            <person name="Russ C."/>
            <person name="Smialowska A."/>
            <person name="Swoboda P."/>
            <person name="Sykes S.M."/>
            <person name="Vaughn M."/>
            <person name="Vengrova S."/>
            <person name="Yoder R."/>
            <person name="Zeng Q."/>
            <person name="Allshire R."/>
            <person name="Baulcombe D."/>
            <person name="Birren B.W."/>
            <person name="Brown W."/>
            <person name="Ekwall K."/>
            <person name="Kellis M."/>
            <person name="Leatherwood J."/>
            <person name="Levin H."/>
            <person name="Margalit H."/>
            <person name="Martienssen R."/>
            <person name="Nieduszynski C.A."/>
            <person name="Spatafora J.W."/>
            <person name="Friedman N."/>
            <person name="Dalgaard J.Z."/>
            <person name="Baumann P."/>
            <person name="Niki H."/>
            <person name="Regev A."/>
            <person name="Nusbaum C."/>
        </authorList>
    </citation>
    <scope>NUCLEOTIDE SEQUENCE [LARGE SCALE GENOMIC DNA]</scope>
    <source>
        <strain evidence="14">OY26 / ATCC MYA-4695 / CBS 11777 / NBRC 106824 / NRRL Y48691</strain>
    </source>
</reference>
<evidence type="ECO:0000256" key="3">
    <source>
        <dbReference type="ARBA" id="ARBA00022459"/>
    </source>
</evidence>
<name>S9VNX2_SCHCR</name>
<keyword evidence="9 11" id="KW-0325">Glycoprotein</keyword>
<evidence type="ECO:0000256" key="5">
    <source>
        <dbReference type="ARBA" id="ARBA00022729"/>
    </source>
</evidence>
<evidence type="ECO:0000256" key="7">
    <source>
        <dbReference type="ARBA" id="ARBA00022989"/>
    </source>
</evidence>
<dbReference type="Proteomes" id="UP000015464">
    <property type="component" value="Unassembled WGS sequence"/>
</dbReference>
<evidence type="ECO:0000256" key="2">
    <source>
        <dbReference type="ARBA" id="ARBA00010473"/>
    </source>
</evidence>
<dbReference type="eggNOG" id="ENOG502QVCQ">
    <property type="taxonomic scope" value="Eukaryota"/>
</dbReference>
<evidence type="ECO:0000256" key="10">
    <source>
        <dbReference type="ARBA" id="ARBA00023242"/>
    </source>
</evidence>
<evidence type="ECO:0000256" key="4">
    <source>
        <dbReference type="ARBA" id="ARBA00022692"/>
    </source>
</evidence>
<dbReference type="OrthoDB" id="5378275at2759"/>
<evidence type="ECO:0000256" key="9">
    <source>
        <dbReference type="ARBA" id="ARBA00023180"/>
    </source>
</evidence>
<dbReference type="GO" id="GO:0000742">
    <property type="term" value="P:karyogamy involved in conjugation with cellular fusion"/>
    <property type="evidence" value="ECO:0007669"/>
    <property type="project" value="UniProtKB-UniRule"/>
</dbReference>
<accession>S9VNX2</accession>
<dbReference type="GO" id="GO:0005789">
    <property type="term" value="C:endoplasmic reticulum membrane"/>
    <property type="evidence" value="ECO:0007669"/>
    <property type="project" value="UniProtKB-SubCell"/>
</dbReference>
<comment type="subcellular location">
    <subcellularLocation>
        <location evidence="11">Endoplasmic reticulum membrane</location>
    </subcellularLocation>
    <subcellularLocation>
        <location evidence="11">Nucleus membrane</location>
    </subcellularLocation>
</comment>
<evidence type="ECO:0000256" key="11">
    <source>
        <dbReference type="RuleBase" id="RU368082"/>
    </source>
</evidence>
<keyword evidence="6 11" id="KW-0256">Endoplasmic reticulum</keyword>
<feature type="signal peptide" evidence="12">
    <location>
        <begin position="1"/>
        <end position="22"/>
    </location>
</feature>
<keyword evidence="10 11" id="KW-0539">Nucleus</keyword>
<protein>
    <recommendedName>
        <fullName evidence="11">Nuclear fusion protein tht1</fullName>
    </recommendedName>
    <alternativeName>
        <fullName evidence="11">Twin horsetail protein 1</fullName>
    </alternativeName>
</protein>
<dbReference type="OMA" id="WWISFAS"/>
<organism evidence="13 14">
    <name type="scientific">Schizosaccharomyces cryophilus (strain OY26 / ATCC MYA-4695 / CBS 11777 / NBRC 106824 / NRRL Y48691)</name>
    <name type="common">Fission yeast</name>
    <dbReference type="NCBI Taxonomy" id="653667"/>
    <lineage>
        <taxon>Eukaryota</taxon>
        <taxon>Fungi</taxon>
        <taxon>Dikarya</taxon>
        <taxon>Ascomycota</taxon>
        <taxon>Taphrinomycotina</taxon>
        <taxon>Schizosaccharomycetes</taxon>
        <taxon>Schizosaccharomycetales</taxon>
        <taxon>Schizosaccharomycetaceae</taxon>
        <taxon>Schizosaccharomyces</taxon>
    </lineage>
</organism>